<organism evidence="2">
    <name type="scientific">Sesamum latifolium</name>
    <dbReference type="NCBI Taxonomy" id="2727402"/>
    <lineage>
        <taxon>Eukaryota</taxon>
        <taxon>Viridiplantae</taxon>
        <taxon>Streptophyta</taxon>
        <taxon>Embryophyta</taxon>
        <taxon>Tracheophyta</taxon>
        <taxon>Spermatophyta</taxon>
        <taxon>Magnoliopsida</taxon>
        <taxon>eudicotyledons</taxon>
        <taxon>Gunneridae</taxon>
        <taxon>Pentapetalae</taxon>
        <taxon>asterids</taxon>
        <taxon>lamiids</taxon>
        <taxon>Lamiales</taxon>
        <taxon>Pedaliaceae</taxon>
        <taxon>Sesamum</taxon>
    </lineage>
</organism>
<name>A0AAW2WAM9_9LAMI</name>
<dbReference type="PANTHER" id="PTHR47926">
    <property type="entry name" value="PENTATRICOPEPTIDE REPEAT-CONTAINING PROTEIN"/>
    <property type="match status" value="1"/>
</dbReference>
<reference evidence="2" key="2">
    <citation type="journal article" date="2024" name="Plant">
        <title>Genomic evolution and insights into agronomic trait innovations of Sesamum species.</title>
        <authorList>
            <person name="Miao H."/>
            <person name="Wang L."/>
            <person name="Qu L."/>
            <person name="Liu H."/>
            <person name="Sun Y."/>
            <person name="Le M."/>
            <person name="Wang Q."/>
            <person name="Wei S."/>
            <person name="Zheng Y."/>
            <person name="Lin W."/>
            <person name="Duan Y."/>
            <person name="Cao H."/>
            <person name="Xiong S."/>
            <person name="Wang X."/>
            <person name="Wei L."/>
            <person name="Li C."/>
            <person name="Ma Q."/>
            <person name="Ju M."/>
            <person name="Zhao R."/>
            <person name="Li G."/>
            <person name="Mu C."/>
            <person name="Tian Q."/>
            <person name="Mei H."/>
            <person name="Zhang T."/>
            <person name="Gao T."/>
            <person name="Zhang H."/>
        </authorList>
    </citation>
    <scope>NUCLEOTIDE SEQUENCE</scope>
    <source>
        <strain evidence="2">KEN1</strain>
    </source>
</reference>
<comment type="caution">
    <text evidence="2">The sequence shown here is derived from an EMBL/GenBank/DDBJ whole genome shotgun (WGS) entry which is preliminary data.</text>
</comment>
<evidence type="ECO:0000313" key="2">
    <source>
        <dbReference type="EMBL" id="KAL0438305.1"/>
    </source>
</evidence>
<keyword evidence="1" id="KW-0677">Repeat</keyword>
<dbReference type="AlphaFoldDB" id="A0AAW2WAM9"/>
<dbReference type="InterPro" id="IPR011990">
    <property type="entry name" value="TPR-like_helical_dom_sf"/>
</dbReference>
<reference evidence="2" key="1">
    <citation type="submission" date="2020-06" db="EMBL/GenBank/DDBJ databases">
        <authorList>
            <person name="Li T."/>
            <person name="Hu X."/>
            <person name="Zhang T."/>
            <person name="Song X."/>
            <person name="Zhang H."/>
            <person name="Dai N."/>
            <person name="Sheng W."/>
            <person name="Hou X."/>
            <person name="Wei L."/>
        </authorList>
    </citation>
    <scope>NUCLEOTIDE SEQUENCE</scope>
    <source>
        <strain evidence="2">KEN1</strain>
        <tissue evidence="2">Leaf</tissue>
    </source>
</reference>
<dbReference type="InterPro" id="IPR046848">
    <property type="entry name" value="E_motif"/>
</dbReference>
<dbReference type="PANTHER" id="PTHR47926:SF484">
    <property type="entry name" value="PENTATRICOPEPTIDE REPEAT-CONTAINING PROTEIN"/>
    <property type="match status" value="1"/>
</dbReference>
<dbReference type="InterPro" id="IPR046960">
    <property type="entry name" value="PPR_At4g14850-like_plant"/>
</dbReference>
<sequence length="122" mass="13618">MEKYGLTANIKHYGCLVDLLGRAGKLQDAFNLVKEMPMAPNDRVLGALLGACRIHSDTFMAENVLELVSKLNSYRVSHDDTHYLLLSNIYAASERWEMAEGMRVVFSARGSKKIPGHSALMF</sequence>
<dbReference type="Gene3D" id="1.25.40.10">
    <property type="entry name" value="Tetratricopeptide repeat domain"/>
    <property type="match status" value="1"/>
</dbReference>
<dbReference type="GO" id="GO:0003723">
    <property type="term" value="F:RNA binding"/>
    <property type="evidence" value="ECO:0007669"/>
    <property type="project" value="InterPro"/>
</dbReference>
<accession>A0AAW2WAM9</accession>
<dbReference type="InterPro" id="IPR002885">
    <property type="entry name" value="PPR_rpt"/>
</dbReference>
<dbReference type="Pfam" id="PF20431">
    <property type="entry name" value="E_motif"/>
    <property type="match status" value="1"/>
</dbReference>
<gene>
    <name evidence="2" type="ORF">Slati_2313500</name>
</gene>
<dbReference type="GO" id="GO:0009451">
    <property type="term" value="P:RNA modification"/>
    <property type="evidence" value="ECO:0007669"/>
    <property type="project" value="InterPro"/>
</dbReference>
<protein>
    <submittedName>
        <fullName evidence="2">Pentatricopeptide repeat-containing protein</fullName>
    </submittedName>
</protein>
<dbReference type="EMBL" id="JACGWN010000008">
    <property type="protein sequence ID" value="KAL0438305.1"/>
    <property type="molecule type" value="Genomic_DNA"/>
</dbReference>
<evidence type="ECO:0000256" key="1">
    <source>
        <dbReference type="ARBA" id="ARBA00022737"/>
    </source>
</evidence>
<dbReference type="Pfam" id="PF12854">
    <property type="entry name" value="PPR_1"/>
    <property type="match status" value="1"/>
</dbReference>
<proteinExistence type="predicted"/>